<feature type="domain" description="NACHT" evidence="2">
    <location>
        <begin position="60"/>
        <end position="199"/>
    </location>
</feature>
<dbReference type="InterPro" id="IPR007111">
    <property type="entry name" value="NACHT_NTPase"/>
</dbReference>
<dbReference type="HOGENOM" id="CLU_000288_6_21_1"/>
<dbReference type="EMBL" id="ABDG02000023">
    <property type="protein sequence ID" value="EHK45921.1"/>
    <property type="molecule type" value="Genomic_DNA"/>
</dbReference>
<dbReference type="PROSITE" id="PS50837">
    <property type="entry name" value="NACHT"/>
    <property type="match status" value="1"/>
</dbReference>
<dbReference type="Proteomes" id="UP000005426">
    <property type="component" value="Unassembled WGS sequence"/>
</dbReference>
<name>G9NT73_HYPAI</name>
<dbReference type="AlphaFoldDB" id="G9NT73"/>
<dbReference type="OrthoDB" id="4897932at2759"/>
<dbReference type="Gene3D" id="3.40.50.300">
    <property type="entry name" value="P-loop containing nucleotide triphosphate hydrolases"/>
    <property type="match status" value="1"/>
</dbReference>
<reference evidence="3 4" key="1">
    <citation type="journal article" date="2011" name="Genome Biol.">
        <title>Comparative genome sequence analysis underscores mycoparasitism as the ancestral life style of Trichoderma.</title>
        <authorList>
            <person name="Kubicek C.P."/>
            <person name="Herrera-Estrella A."/>
            <person name="Seidl-Seiboth V."/>
            <person name="Martinez D.A."/>
            <person name="Druzhinina I.S."/>
            <person name="Thon M."/>
            <person name="Zeilinger S."/>
            <person name="Casas-Flores S."/>
            <person name="Horwitz B.A."/>
            <person name="Mukherjee P.K."/>
            <person name="Mukherjee M."/>
            <person name="Kredics L."/>
            <person name="Alcaraz L.D."/>
            <person name="Aerts A."/>
            <person name="Antal Z."/>
            <person name="Atanasova L."/>
            <person name="Cervantes-Badillo M.G."/>
            <person name="Challacombe J."/>
            <person name="Chertkov O."/>
            <person name="McCluskey K."/>
            <person name="Coulpier F."/>
            <person name="Deshpande N."/>
            <person name="von Doehren H."/>
            <person name="Ebbole D.J."/>
            <person name="Esquivel-Naranjo E.U."/>
            <person name="Fekete E."/>
            <person name="Flipphi M."/>
            <person name="Glaser F."/>
            <person name="Gomez-Rodriguez E.Y."/>
            <person name="Gruber S."/>
            <person name="Han C."/>
            <person name="Henrissat B."/>
            <person name="Hermosa R."/>
            <person name="Hernandez-Onate M."/>
            <person name="Karaffa L."/>
            <person name="Kosti I."/>
            <person name="Le Crom S."/>
            <person name="Lindquist E."/>
            <person name="Lucas S."/>
            <person name="Luebeck M."/>
            <person name="Luebeck P.S."/>
            <person name="Margeot A."/>
            <person name="Metz B."/>
            <person name="Misra M."/>
            <person name="Nevalainen H."/>
            <person name="Omann M."/>
            <person name="Packer N."/>
            <person name="Perrone G."/>
            <person name="Uresti-Rivera E.E."/>
            <person name="Salamov A."/>
            <person name="Schmoll M."/>
            <person name="Seiboth B."/>
            <person name="Shapiro H."/>
            <person name="Sukno S."/>
            <person name="Tamayo-Ramos J.A."/>
            <person name="Tisch D."/>
            <person name="Wiest A."/>
            <person name="Wilkinson H.H."/>
            <person name="Zhang M."/>
            <person name="Coutinho P.M."/>
            <person name="Kenerley C.M."/>
            <person name="Monte E."/>
            <person name="Baker S.E."/>
            <person name="Grigoriev I.V."/>
        </authorList>
    </citation>
    <scope>NUCLEOTIDE SEQUENCE [LARGE SCALE GENOMIC DNA]</scope>
    <source>
        <strain evidence="4">ATCC 20476 / IMI 206040</strain>
    </source>
</reference>
<sequence length="575" mass="65524">TSGTDSSNLESAFLEKISRTDPLYDKRRILDLKGPLLYESFSWILNHDDFSKWRYSQESGVFWIKGDPGKGKTMLLCGIIEGLESISGINLGYFFCQATDSRINTAQAVVGGLLRFFLERRTKLLKLICEKFKDKLDQLSGPNAWAVLRDIFEMVVQDPTLPDPICIVDALDECEHGCKSLLSLIVKTSPRVKWLVSSRNIKDIERKLQSIDPSQRLSLELGGNAFYVSQSVDAYINKSIQDIEALAHNASLRASTANVLKSKANGTYLWVSLVVGQLQNTDQRNVKHILNKMPEGLESLYGLIMTQSYERLGQEDREAYLIILSTITTAKRPLQLEELLTFTKFQWKFSENIYSTRDIQDLVKDCGAFLSIRDNYVYFIHQSAKDYIMDNASKLIFPLGIQFQHARMAHTSLYTLSATLTYDIYNLKAPGTEINEVSPPCPDPLAPIAYCCEFWVNHLVHSCESNESEPNKSKSEELFKENGIVHSFLKDKFLCWIEALALLRKFTPQGVDAVQKLRRLASDIAHSKQESETSRLRAFIDDACRFVLQYENIVCKWPLQLYYSATVFDDKDRII</sequence>
<evidence type="ECO:0000313" key="3">
    <source>
        <dbReference type="EMBL" id="EHK45921.1"/>
    </source>
</evidence>
<organism evidence="3 4">
    <name type="scientific">Hypocrea atroviridis (strain ATCC 20476 / IMI 206040)</name>
    <name type="common">Trichoderma atroviride</name>
    <dbReference type="NCBI Taxonomy" id="452589"/>
    <lineage>
        <taxon>Eukaryota</taxon>
        <taxon>Fungi</taxon>
        <taxon>Dikarya</taxon>
        <taxon>Ascomycota</taxon>
        <taxon>Pezizomycotina</taxon>
        <taxon>Sordariomycetes</taxon>
        <taxon>Hypocreomycetidae</taxon>
        <taxon>Hypocreales</taxon>
        <taxon>Hypocreaceae</taxon>
        <taxon>Trichoderma</taxon>
    </lineage>
</organism>
<evidence type="ECO:0000259" key="2">
    <source>
        <dbReference type="PROSITE" id="PS50837"/>
    </source>
</evidence>
<dbReference type="PANTHER" id="PTHR10039">
    <property type="entry name" value="AMELOGENIN"/>
    <property type="match status" value="1"/>
</dbReference>
<dbReference type="Pfam" id="PF24883">
    <property type="entry name" value="NPHP3_N"/>
    <property type="match status" value="1"/>
</dbReference>
<dbReference type="STRING" id="452589.G9NT73"/>
<dbReference type="InterPro" id="IPR027417">
    <property type="entry name" value="P-loop_NTPase"/>
</dbReference>
<dbReference type="InterPro" id="IPR056884">
    <property type="entry name" value="NPHP3-like_N"/>
</dbReference>
<gene>
    <name evidence="3" type="ORF">TRIATDRAFT_12616</name>
</gene>
<evidence type="ECO:0000256" key="1">
    <source>
        <dbReference type="ARBA" id="ARBA00022737"/>
    </source>
</evidence>
<feature type="non-terminal residue" evidence="3">
    <location>
        <position position="1"/>
    </location>
</feature>
<dbReference type="SUPFAM" id="SSF52540">
    <property type="entry name" value="P-loop containing nucleoside triphosphate hydrolases"/>
    <property type="match status" value="1"/>
</dbReference>
<evidence type="ECO:0000313" key="4">
    <source>
        <dbReference type="Proteomes" id="UP000005426"/>
    </source>
</evidence>
<keyword evidence="1" id="KW-0677">Repeat</keyword>
<proteinExistence type="predicted"/>
<dbReference type="PANTHER" id="PTHR10039:SF14">
    <property type="entry name" value="NACHT DOMAIN-CONTAINING PROTEIN"/>
    <property type="match status" value="1"/>
</dbReference>
<dbReference type="OMA" id="HARMAHT"/>
<dbReference type="eggNOG" id="KOG0266">
    <property type="taxonomic scope" value="Eukaryota"/>
</dbReference>
<feature type="non-terminal residue" evidence="3">
    <location>
        <position position="575"/>
    </location>
</feature>
<protein>
    <recommendedName>
        <fullName evidence="2">NACHT domain-containing protein</fullName>
    </recommendedName>
</protein>
<keyword evidence="4" id="KW-1185">Reference proteome</keyword>
<accession>G9NT73</accession>
<comment type="caution">
    <text evidence="3">The sequence shown here is derived from an EMBL/GenBank/DDBJ whole genome shotgun (WGS) entry which is preliminary data.</text>
</comment>